<keyword evidence="2" id="KW-1185">Reference proteome</keyword>
<proteinExistence type="predicted"/>
<sequence>MLPKNVTGGKFDFYYGVSPSDHSDPLFSAARLDTDFKT</sequence>
<reference evidence="1 2" key="1">
    <citation type="journal article" date="2017" name="Antonie Van Leeuwenhoek">
        <title>Rhizobium rhizosphaerae sp. nov., a novel species isolated from rice rhizosphere.</title>
        <authorList>
            <person name="Zhao J.J."/>
            <person name="Zhang J."/>
            <person name="Zhang R.J."/>
            <person name="Zhang C.W."/>
            <person name="Yin H.Q."/>
            <person name="Zhang X.X."/>
        </authorList>
    </citation>
    <scope>NUCLEOTIDE SEQUENCE [LARGE SCALE GENOMIC DNA]</scope>
    <source>
        <strain evidence="1 2">E3</strain>
    </source>
</reference>
<dbReference type="EMBL" id="BAEN01000004">
    <property type="protein sequence ID" value="GAC12730.1"/>
    <property type="molecule type" value="Genomic_DNA"/>
</dbReference>
<organism evidence="1 2">
    <name type="scientific">Aliiglaciecola lipolytica E3</name>
    <dbReference type="NCBI Taxonomy" id="1127673"/>
    <lineage>
        <taxon>Bacteria</taxon>
        <taxon>Pseudomonadati</taxon>
        <taxon>Pseudomonadota</taxon>
        <taxon>Gammaproteobacteria</taxon>
        <taxon>Alteromonadales</taxon>
        <taxon>Alteromonadaceae</taxon>
        <taxon>Aliiglaciecola</taxon>
    </lineage>
</organism>
<evidence type="ECO:0000313" key="2">
    <source>
        <dbReference type="Proteomes" id="UP000006334"/>
    </source>
</evidence>
<evidence type="ECO:0000313" key="1">
    <source>
        <dbReference type="EMBL" id="GAC12730.1"/>
    </source>
</evidence>
<name>K6YN10_9ALTE</name>
<protein>
    <submittedName>
        <fullName evidence="1">Uncharacterized protein</fullName>
    </submittedName>
</protein>
<dbReference type="Proteomes" id="UP000006334">
    <property type="component" value="Unassembled WGS sequence"/>
</dbReference>
<accession>K6YN10</accession>
<comment type="caution">
    <text evidence="1">The sequence shown here is derived from an EMBL/GenBank/DDBJ whole genome shotgun (WGS) entry which is preliminary data.</text>
</comment>
<dbReference type="AlphaFoldDB" id="K6YN10"/>
<gene>
    <name evidence="1" type="ORF">GLIP_0075</name>
</gene>